<reference evidence="2 3" key="1">
    <citation type="journal article" date="2015" name="Genome Biol.">
        <title>Comparative genomics of Steinernema reveals deeply conserved gene regulatory networks.</title>
        <authorList>
            <person name="Dillman A.R."/>
            <person name="Macchietto M."/>
            <person name="Porter C.F."/>
            <person name="Rogers A."/>
            <person name="Williams B."/>
            <person name="Antoshechkin I."/>
            <person name="Lee M.M."/>
            <person name="Goodwin Z."/>
            <person name="Lu X."/>
            <person name="Lewis E.E."/>
            <person name="Goodrich-Blair H."/>
            <person name="Stock S.P."/>
            <person name="Adams B.J."/>
            <person name="Sternberg P.W."/>
            <person name="Mortazavi A."/>
        </authorList>
    </citation>
    <scope>NUCLEOTIDE SEQUENCE [LARGE SCALE GENOMIC DNA]</scope>
    <source>
        <strain evidence="2 3">ALL</strain>
    </source>
</reference>
<evidence type="ECO:0000256" key="1">
    <source>
        <dbReference type="SAM" id="MobiDB-lite"/>
    </source>
</evidence>
<feature type="compositionally biased region" description="Acidic residues" evidence="1">
    <location>
        <begin position="72"/>
        <end position="83"/>
    </location>
</feature>
<keyword evidence="3" id="KW-1185">Reference proteome</keyword>
<gene>
    <name evidence="2" type="ORF">L596_022065</name>
</gene>
<reference evidence="2 3" key="2">
    <citation type="journal article" date="2019" name="G3 (Bethesda)">
        <title>Hybrid Assembly of the Genome of the Entomopathogenic Nematode Steinernema carpocapsae Identifies the X-Chromosome.</title>
        <authorList>
            <person name="Serra L."/>
            <person name="Macchietto M."/>
            <person name="Macias-Munoz A."/>
            <person name="McGill C.J."/>
            <person name="Rodriguez I.M."/>
            <person name="Rodriguez B."/>
            <person name="Murad R."/>
            <person name="Mortazavi A."/>
        </authorList>
    </citation>
    <scope>NUCLEOTIDE SEQUENCE [LARGE SCALE GENOMIC DNA]</scope>
    <source>
        <strain evidence="2 3">ALL</strain>
    </source>
</reference>
<dbReference type="EMBL" id="AZBU02000007">
    <property type="protein sequence ID" value="TKR69986.1"/>
    <property type="molecule type" value="Genomic_DNA"/>
</dbReference>
<feature type="region of interest" description="Disordered" evidence="1">
    <location>
        <begin position="58"/>
        <end position="83"/>
    </location>
</feature>
<dbReference type="Proteomes" id="UP000298663">
    <property type="component" value="Unassembled WGS sequence"/>
</dbReference>
<sequence length="83" mass="9777">MTFQNNNAGRVSCELVWKGRKMLRCCSRHSDCRYRRSNLRRRRNICNRLSGLTAVKRRIRQRKKAKNPDSGNGDDIEENVIVN</sequence>
<evidence type="ECO:0000313" key="3">
    <source>
        <dbReference type="Proteomes" id="UP000298663"/>
    </source>
</evidence>
<name>A0A4U5MKL8_STECR</name>
<protein>
    <submittedName>
        <fullName evidence="2">Uncharacterized protein</fullName>
    </submittedName>
</protein>
<evidence type="ECO:0000313" key="2">
    <source>
        <dbReference type="EMBL" id="TKR69986.1"/>
    </source>
</evidence>
<proteinExistence type="predicted"/>
<dbReference type="AlphaFoldDB" id="A0A4U5MKL8"/>
<organism evidence="2 3">
    <name type="scientific">Steinernema carpocapsae</name>
    <name type="common">Entomopathogenic nematode</name>
    <dbReference type="NCBI Taxonomy" id="34508"/>
    <lineage>
        <taxon>Eukaryota</taxon>
        <taxon>Metazoa</taxon>
        <taxon>Ecdysozoa</taxon>
        <taxon>Nematoda</taxon>
        <taxon>Chromadorea</taxon>
        <taxon>Rhabditida</taxon>
        <taxon>Tylenchina</taxon>
        <taxon>Panagrolaimomorpha</taxon>
        <taxon>Strongyloidoidea</taxon>
        <taxon>Steinernematidae</taxon>
        <taxon>Steinernema</taxon>
    </lineage>
</organism>
<accession>A0A4U5MKL8</accession>
<comment type="caution">
    <text evidence="2">The sequence shown here is derived from an EMBL/GenBank/DDBJ whole genome shotgun (WGS) entry which is preliminary data.</text>
</comment>